<proteinExistence type="predicted"/>
<gene>
    <name evidence="1" type="ORF">c0_g2_i9</name>
</gene>
<accession>A0A0K8UUI3</accession>
<dbReference type="AlphaFoldDB" id="A0A0K8UUI3"/>
<reference evidence="1" key="1">
    <citation type="submission" date="2015-06" db="EMBL/GenBank/DDBJ databases">
        <authorList>
            <person name="Hoefler B.C."/>
            <person name="Straight P.D."/>
        </authorList>
    </citation>
    <scope>NUCLEOTIDE SEQUENCE</scope>
</reference>
<protein>
    <submittedName>
        <fullName evidence="1">Uncharacterized protein</fullName>
    </submittedName>
</protein>
<evidence type="ECO:0000313" key="1">
    <source>
        <dbReference type="EMBL" id="JAI30364.1"/>
    </source>
</evidence>
<organism evidence="1">
    <name type="scientific">Bactrocera latifrons</name>
    <name type="common">Malaysian fruit fly</name>
    <name type="synonym">Chaetodacus latifrons</name>
    <dbReference type="NCBI Taxonomy" id="174628"/>
    <lineage>
        <taxon>Eukaryota</taxon>
        <taxon>Metazoa</taxon>
        <taxon>Ecdysozoa</taxon>
        <taxon>Arthropoda</taxon>
        <taxon>Hexapoda</taxon>
        <taxon>Insecta</taxon>
        <taxon>Pterygota</taxon>
        <taxon>Neoptera</taxon>
        <taxon>Endopterygota</taxon>
        <taxon>Diptera</taxon>
        <taxon>Brachycera</taxon>
        <taxon>Muscomorpha</taxon>
        <taxon>Tephritoidea</taxon>
        <taxon>Tephritidae</taxon>
        <taxon>Bactrocera</taxon>
        <taxon>Bactrocera</taxon>
    </lineage>
</organism>
<name>A0A0K8UUI3_BACLA</name>
<feature type="non-terminal residue" evidence="1">
    <location>
        <position position="1"/>
    </location>
</feature>
<sequence length="109" mass="12318">VESVCNALMEQIEQNKLKYDKFLSNELERILENLHVSAEEIADERAASQLLDPEFKALAVPEQVGEFNVFHEDNINVEEAVRLIKLPPLILEGDLLAMVTTSRGNILLM</sequence>
<dbReference type="EMBL" id="GDHF01021950">
    <property type="protein sequence ID" value="JAI30364.1"/>
    <property type="molecule type" value="Transcribed_RNA"/>
</dbReference>